<dbReference type="Proteomes" id="UP000034922">
    <property type="component" value="Unassembled WGS sequence"/>
</dbReference>
<dbReference type="STRING" id="1618589.UX25_C0007G0003"/>
<organism evidence="1 2">
    <name type="scientific">Candidatus Woesebacteria bacterium GW2011_GWC2_45_9</name>
    <dbReference type="NCBI Taxonomy" id="1618589"/>
    <lineage>
        <taxon>Bacteria</taxon>
        <taxon>Candidatus Woeseibacteriota</taxon>
    </lineage>
</organism>
<name>A0A0G1NAE0_9BACT</name>
<accession>A0A0G1NAE0</accession>
<reference evidence="1 2" key="1">
    <citation type="journal article" date="2015" name="Nature">
        <title>rRNA introns, odd ribosomes, and small enigmatic genomes across a large radiation of phyla.</title>
        <authorList>
            <person name="Brown C.T."/>
            <person name="Hug L.A."/>
            <person name="Thomas B.C."/>
            <person name="Sharon I."/>
            <person name="Castelle C.J."/>
            <person name="Singh A."/>
            <person name="Wilkins M.J."/>
            <person name="Williams K.H."/>
            <person name="Banfield J.F."/>
        </authorList>
    </citation>
    <scope>NUCLEOTIDE SEQUENCE [LARGE SCALE GENOMIC DNA]</scope>
</reference>
<sequence>MPVAEVEKPEPTQFIREGIEGYARAMAGYSIGATPTPTPKDFATDGSFAKFLSGVEIEDPHFKNLSLSQDADVADATALTLAKAMASSEARPSEKKARERFGDKILSGVGEALSGIGGKRATQGALALSLMATACSSAINPPLVEPTPTEVPVATSTEIAPSPTEELENIVIVSQRLITAEEVFDAGGEELKQAYLDFQEEIKLKEGFENATFDAWGTEALATDGTPFVTPFFEVNDPEEGNFLSMVILLEAGGFRAITLEPLEVTVDGKTYLTLSLTKNAETLESLLTPEPIFWIPVSLAEWNALTQDQKETLSVMFNGLGGIVTEAEPLNGDRIAAIRAVMTPAAPPEPSPTPELNATEVSQEMPPDLEVYEGQIQVWLNPEYSLGGLLKIPEDGAQKFTAVLNEMLSRSNVYDGMVGDSPEEVNSYLIQNNGLLPTNFRIPRPLSDSYEFVQFVNTNTHVDLKVPVELRLYWNNEFPEEKLNIGIWTSEPGYVGIAVEVKNDGGLLLHVITKRHSLYSEDPSALAYTLNQQLGWILWMYNYYNGSPSDFNAFNNAFNQVNSLSRNYISRIYGFLELK</sequence>
<evidence type="ECO:0000313" key="2">
    <source>
        <dbReference type="Proteomes" id="UP000034922"/>
    </source>
</evidence>
<gene>
    <name evidence="1" type="ORF">UX25_C0007G0003</name>
</gene>
<protein>
    <submittedName>
        <fullName evidence="1">Uncharacterized protein</fullName>
    </submittedName>
</protein>
<evidence type="ECO:0000313" key="1">
    <source>
        <dbReference type="EMBL" id="KKU17534.1"/>
    </source>
</evidence>
<dbReference type="AlphaFoldDB" id="A0A0G1NAE0"/>
<comment type="caution">
    <text evidence="1">The sequence shown here is derived from an EMBL/GenBank/DDBJ whole genome shotgun (WGS) entry which is preliminary data.</text>
</comment>
<dbReference type="EMBL" id="LCLM01000007">
    <property type="protein sequence ID" value="KKU17534.1"/>
    <property type="molecule type" value="Genomic_DNA"/>
</dbReference>
<proteinExistence type="predicted"/>